<dbReference type="GO" id="GO:0003724">
    <property type="term" value="F:RNA helicase activity"/>
    <property type="evidence" value="ECO:0007669"/>
    <property type="project" value="UniProtKB-EC"/>
</dbReference>
<dbReference type="InterPro" id="IPR050079">
    <property type="entry name" value="DEAD_box_RNA_helicase"/>
</dbReference>
<dbReference type="InterPro" id="IPR000629">
    <property type="entry name" value="RNA-helicase_DEAD-box_CS"/>
</dbReference>
<evidence type="ECO:0000256" key="2">
    <source>
        <dbReference type="ARBA" id="ARBA00022741"/>
    </source>
</evidence>
<evidence type="ECO:0000313" key="12">
    <source>
        <dbReference type="EMBL" id="KJA18007.1"/>
    </source>
</evidence>
<keyword evidence="3 9" id="KW-0378">Hydrolase</keyword>
<dbReference type="SMART" id="SM00487">
    <property type="entry name" value="DEXDc"/>
    <property type="match status" value="1"/>
</dbReference>
<dbReference type="EC" id="3.6.4.13" evidence="1"/>
<evidence type="ECO:0000256" key="1">
    <source>
        <dbReference type="ARBA" id="ARBA00012552"/>
    </source>
</evidence>
<evidence type="ECO:0000256" key="3">
    <source>
        <dbReference type="ARBA" id="ARBA00022801"/>
    </source>
</evidence>
<sequence length="460" mass="50121">MRFSTTLSTGIAMLPAITGVFANLDARQANDPQKSLTLNPKVIATGFANDGQDVPAAGMTFISCTGRYKLNFFQRPSLSLTSNTKEAPSAAKPVTTELPAELDFFQIRSKYSSKGETETKILLQNRDLVAISPTGTGKTLAYLLPIFARLGVPATNSDSPGGVRAVVVVPTRELAHQIHNECLKLAQGRKWKIVLFSKATANALSQKAARDKVDIIISTPLRLVSSLQEGNLELTNVRHLVLDEADRMLDAEFMDQIQEIVGACSNSHIQKALFSATLPSGAEKMAMEMVNNPIRIVVGLKDTPLPLISQSLTYVADDHSKLPSLLSYFAQPYNPPVLIFTSTQTRATSLAEELVLNGISNTPRACQYIDGVAFGATLDRRKSVLGVNVTPTRINKRRLQLMWLALQVKVLGKTDKKKDRIKHDSKTGSTRVTAIEVVTLTSPSQVLSLLAIAQLRRSDE</sequence>
<dbReference type="Gene3D" id="3.40.50.300">
    <property type="entry name" value="P-loop containing nucleotide triphosphate hydrolases"/>
    <property type="match status" value="1"/>
</dbReference>
<dbReference type="InterPro" id="IPR011545">
    <property type="entry name" value="DEAD/DEAH_box_helicase_dom"/>
</dbReference>
<dbReference type="PANTHER" id="PTHR47959">
    <property type="entry name" value="ATP-DEPENDENT RNA HELICASE RHLE-RELATED"/>
    <property type="match status" value="1"/>
</dbReference>
<dbReference type="EMBL" id="KN817595">
    <property type="protein sequence ID" value="KJA18007.1"/>
    <property type="molecule type" value="Genomic_DNA"/>
</dbReference>
<dbReference type="GO" id="GO:0030490">
    <property type="term" value="P:maturation of SSU-rRNA"/>
    <property type="evidence" value="ECO:0007669"/>
    <property type="project" value="InterPro"/>
</dbReference>
<evidence type="ECO:0000313" key="13">
    <source>
        <dbReference type="Proteomes" id="UP000054270"/>
    </source>
</evidence>
<dbReference type="AlphaFoldDB" id="A0A0D2KTP5"/>
<dbReference type="Proteomes" id="UP000054270">
    <property type="component" value="Unassembled WGS sequence"/>
</dbReference>
<dbReference type="PROSITE" id="PS51192">
    <property type="entry name" value="HELICASE_ATP_BIND_1"/>
    <property type="match status" value="1"/>
</dbReference>
<keyword evidence="5 9" id="KW-0067">ATP-binding</keyword>
<keyword evidence="10" id="KW-0732">Signal</keyword>
<dbReference type="OrthoDB" id="360161at2759"/>
<reference evidence="13" key="1">
    <citation type="submission" date="2014-04" db="EMBL/GenBank/DDBJ databases">
        <title>Evolutionary Origins and Diversification of the Mycorrhizal Mutualists.</title>
        <authorList>
            <consortium name="DOE Joint Genome Institute"/>
            <consortium name="Mycorrhizal Genomics Consortium"/>
            <person name="Kohler A."/>
            <person name="Kuo A."/>
            <person name="Nagy L.G."/>
            <person name="Floudas D."/>
            <person name="Copeland A."/>
            <person name="Barry K.W."/>
            <person name="Cichocki N."/>
            <person name="Veneault-Fourrey C."/>
            <person name="LaButti K."/>
            <person name="Lindquist E.A."/>
            <person name="Lipzen A."/>
            <person name="Lundell T."/>
            <person name="Morin E."/>
            <person name="Murat C."/>
            <person name="Riley R."/>
            <person name="Ohm R."/>
            <person name="Sun H."/>
            <person name="Tunlid A."/>
            <person name="Henrissat B."/>
            <person name="Grigoriev I.V."/>
            <person name="Hibbett D.S."/>
            <person name="Martin F."/>
        </authorList>
    </citation>
    <scope>NUCLEOTIDE SEQUENCE [LARGE SCALE GENOMIC DNA]</scope>
    <source>
        <strain evidence="13">FD-334 SS-4</strain>
    </source>
</reference>
<evidence type="ECO:0000259" key="11">
    <source>
        <dbReference type="PROSITE" id="PS51192"/>
    </source>
</evidence>
<dbReference type="InterPro" id="IPR044764">
    <property type="entry name" value="DDX52/Rok1_DEADc"/>
</dbReference>
<evidence type="ECO:0000256" key="4">
    <source>
        <dbReference type="ARBA" id="ARBA00022806"/>
    </source>
</evidence>
<feature type="signal peptide" evidence="10">
    <location>
        <begin position="1"/>
        <end position="22"/>
    </location>
</feature>
<dbReference type="GO" id="GO:0005829">
    <property type="term" value="C:cytosol"/>
    <property type="evidence" value="ECO:0007669"/>
    <property type="project" value="TreeGrafter"/>
</dbReference>
<feature type="domain" description="Helicase ATP-binding" evidence="11">
    <location>
        <begin position="119"/>
        <end position="296"/>
    </location>
</feature>
<dbReference type="PANTHER" id="PTHR47959:SF15">
    <property type="entry name" value="RNA HELICASE"/>
    <property type="match status" value="1"/>
</dbReference>
<gene>
    <name evidence="12" type="ORF">HYPSUDRAFT_205736</name>
</gene>
<evidence type="ECO:0000256" key="10">
    <source>
        <dbReference type="SAM" id="SignalP"/>
    </source>
</evidence>
<dbReference type="InterPro" id="IPR027417">
    <property type="entry name" value="P-loop_NTPase"/>
</dbReference>
<evidence type="ECO:0000256" key="9">
    <source>
        <dbReference type="RuleBase" id="RU000492"/>
    </source>
</evidence>
<organism evidence="12 13">
    <name type="scientific">Hypholoma sublateritium (strain FD-334 SS-4)</name>
    <dbReference type="NCBI Taxonomy" id="945553"/>
    <lineage>
        <taxon>Eukaryota</taxon>
        <taxon>Fungi</taxon>
        <taxon>Dikarya</taxon>
        <taxon>Basidiomycota</taxon>
        <taxon>Agaricomycotina</taxon>
        <taxon>Agaricomycetes</taxon>
        <taxon>Agaricomycetidae</taxon>
        <taxon>Agaricales</taxon>
        <taxon>Agaricineae</taxon>
        <taxon>Strophariaceae</taxon>
        <taxon>Hypholoma</taxon>
    </lineage>
</organism>
<evidence type="ECO:0000256" key="7">
    <source>
        <dbReference type="ARBA" id="ARBA00024355"/>
    </source>
</evidence>
<dbReference type="GO" id="GO:0016787">
    <property type="term" value="F:hydrolase activity"/>
    <property type="evidence" value="ECO:0007669"/>
    <property type="project" value="UniProtKB-KW"/>
</dbReference>
<proteinExistence type="inferred from homology"/>
<dbReference type="Pfam" id="PF00270">
    <property type="entry name" value="DEAD"/>
    <property type="match status" value="1"/>
</dbReference>
<comment type="catalytic activity">
    <reaction evidence="8">
        <text>ATP + H2O = ADP + phosphate + H(+)</text>
        <dbReference type="Rhea" id="RHEA:13065"/>
        <dbReference type="ChEBI" id="CHEBI:15377"/>
        <dbReference type="ChEBI" id="CHEBI:15378"/>
        <dbReference type="ChEBI" id="CHEBI:30616"/>
        <dbReference type="ChEBI" id="CHEBI:43474"/>
        <dbReference type="ChEBI" id="CHEBI:456216"/>
        <dbReference type="EC" id="3.6.4.13"/>
    </reaction>
</comment>
<comment type="similarity">
    <text evidence="7">Belongs to the DEAD box helicase family. DDX52/ROK1 subfamily.</text>
</comment>
<dbReference type="SUPFAM" id="SSF52540">
    <property type="entry name" value="P-loop containing nucleoside triphosphate hydrolases"/>
    <property type="match status" value="2"/>
</dbReference>
<keyword evidence="13" id="KW-1185">Reference proteome</keyword>
<accession>A0A0D2KTP5</accession>
<feature type="chain" id="PRO_5002246428" description="RNA helicase" evidence="10">
    <location>
        <begin position="23"/>
        <end position="460"/>
    </location>
</feature>
<dbReference type="STRING" id="945553.A0A0D2KTP5"/>
<keyword evidence="6" id="KW-0694">RNA-binding</keyword>
<dbReference type="GO" id="GO:0003723">
    <property type="term" value="F:RNA binding"/>
    <property type="evidence" value="ECO:0007669"/>
    <property type="project" value="UniProtKB-KW"/>
</dbReference>
<dbReference type="CDD" id="cd17957">
    <property type="entry name" value="DEADc_DDX52"/>
    <property type="match status" value="1"/>
</dbReference>
<keyword evidence="2 9" id="KW-0547">Nucleotide-binding</keyword>
<evidence type="ECO:0000256" key="6">
    <source>
        <dbReference type="ARBA" id="ARBA00022884"/>
    </source>
</evidence>
<name>A0A0D2KTP5_HYPSF</name>
<evidence type="ECO:0000256" key="8">
    <source>
        <dbReference type="ARBA" id="ARBA00047984"/>
    </source>
</evidence>
<protein>
    <recommendedName>
        <fullName evidence="1">RNA helicase</fullName>
        <ecNumber evidence="1">3.6.4.13</ecNumber>
    </recommendedName>
</protein>
<keyword evidence="4 9" id="KW-0347">Helicase</keyword>
<dbReference type="GO" id="GO:0005524">
    <property type="term" value="F:ATP binding"/>
    <property type="evidence" value="ECO:0007669"/>
    <property type="project" value="UniProtKB-KW"/>
</dbReference>
<evidence type="ECO:0000256" key="5">
    <source>
        <dbReference type="ARBA" id="ARBA00022840"/>
    </source>
</evidence>
<dbReference type="InterPro" id="IPR014001">
    <property type="entry name" value="Helicase_ATP-bd"/>
</dbReference>
<dbReference type="PROSITE" id="PS00039">
    <property type="entry name" value="DEAD_ATP_HELICASE"/>
    <property type="match status" value="1"/>
</dbReference>